<protein>
    <submittedName>
        <fullName evidence="1">Uncharacterized protein</fullName>
    </submittedName>
</protein>
<evidence type="ECO:0000313" key="2">
    <source>
        <dbReference type="Proteomes" id="UP000198348"/>
    </source>
</evidence>
<reference evidence="2" key="1">
    <citation type="submission" date="2017-06" db="EMBL/GenBank/DDBJ databases">
        <authorList>
            <person name="Varghese N."/>
            <person name="Submissions S."/>
        </authorList>
    </citation>
    <scope>NUCLEOTIDE SEQUENCE [LARGE SCALE GENOMIC DNA]</scope>
    <source>
        <strain evidence="2">DSM 45207</strain>
    </source>
</reference>
<gene>
    <name evidence="1" type="ORF">SAMN06265360_105146</name>
</gene>
<accession>A0A238W6F7</accession>
<dbReference type="AlphaFoldDB" id="A0A238W6F7"/>
<proteinExistence type="predicted"/>
<dbReference type="Proteomes" id="UP000198348">
    <property type="component" value="Unassembled WGS sequence"/>
</dbReference>
<dbReference type="EMBL" id="FZNW01000005">
    <property type="protein sequence ID" value="SNR41894.1"/>
    <property type="molecule type" value="Genomic_DNA"/>
</dbReference>
<organism evidence="1 2">
    <name type="scientific">Haloechinothrix alba</name>
    <dbReference type="NCBI Taxonomy" id="664784"/>
    <lineage>
        <taxon>Bacteria</taxon>
        <taxon>Bacillati</taxon>
        <taxon>Actinomycetota</taxon>
        <taxon>Actinomycetes</taxon>
        <taxon>Pseudonocardiales</taxon>
        <taxon>Pseudonocardiaceae</taxon>
        <taxon>Haloechinothrix</taxon>
    </lineage>
</organism>
<name>A0A238W6F7_9PSEU</name>
<sequence length="38" mass="4087">MHVQFDISIDLVIRGLDAHLGTTRPAEAAGDFWATSSS</sequence>
<evidence type="ECO:0000313" key="1">
    <source>
        <dbReference type="EMBL" id="SNR41894.1"/>
    </source>
</evidence>
<keyword evidence="2" id="KW-1185">Reference proteome</keyword>